<evidence type="ECO:0000313" key="4">
    <source>
        <dbReference type="Proteomes" id="UP001501079"/>
    </source>
</evidence>
<dbReference type="Proteomes" id="UP001501079">
    <property type="component" value="Unassembled WGS sequence"/>
</dbReference>
<dbReference type="Gene3D" id="3.30.9.10">
    <property type="entry name" value="D-Amino Acid Oxidase, subunit A, domain 2"/>
    <property type="match status" value="1"/>
</dbReference>
<proteinExistence type="predicted"/>
<gene>
    <name evidence="3" type="ORF">GCM10022287_07560</name>
</gene>
<keyword evidence="1" id="KW-0560">Oxidoreductase</keyword>
<evidence type="ECO:0000313" key="3">
    <source>
        <dbReference type="EMBL" id="GAA4170131.1"/>
    </source>
</evidence>
<comment type="caution">
    <text evidence="3">The sequence shown here is derived from an EMBL/GenBank/DDBJ whole genome shotgun (WGS) entry which is preliminary data.</text>
</comment>
<evidence type="ECO:0000259" key="2">
    <source>
        <dbReference type="Pfam" id="PF01266"/>
    </source>
</evidence>
<protein>
    <submittedName>
        <fullName evidence="3">FAD-binding oxidoreductase</fullName>
    </submittedName>
</protein>
<sequence length="385" mass="39959">MRTTADAVVVGAGVVGAAVLYELTARGVDAVLIERGAPNRQGSGTTAGNLHIQAIHSGRPEQSIPVDTAGLVPFQAQASILWRGLEERLGRELDITVGGGLTVAETAEQLERLREKASWEAAAGIPTEILDGAAARERVPELSADVLAATWCPWDGWANNLVVTPAYLEEARKRGARVYTHSPVDRIERTASGWTVESTAVTVDTPIVIDAAGPWLDRVAVMAGIELRLAPLAIQMLESVRIPRRLNHLVQHIGEGLSVKQVGSGSIVIGGGWPAAHLALGGISPVSPDSVAGNIAQVRRVLPGLAGTRLSRAWAGPLAATPDEMPVVGAVGGAPGFHIVGGTYAFTFSPLWAHAIADDIAGAAPIADVSAFSPTRLLATAPIGA</sequence>
<dbReference type="InterPro" id="IPR036188">
    <property type="entry name" value="FAD/NAD-bd_sf"/>
</dbReference>
<dbReference type="Pfam" id="PF01266">
    <property type="entry name" value="DAO"/>
    <property type="match status" value="1"/>
</dbReference>
<keyword evidence="4" id="KW-1185">Reference proteome</keyword>
<dbReference type="EMBL" id="BAABBW010000001">
    <property type="protein sequence ID" value="GAA4170131.1"/>
    <property type="molecule type" value="Genomic_DNA"/>
</dbReference>
<organism evidence="3 4">
    <name type="scientific">Gryllotalpicola koreensis</name>
    <dbReference type="NCBI Taxonomy" id="993086"/>
    <lineage>
        <taxon>Bacteria</taxon>
        <taxon>Bacillati</taxon>
        <taxon>Actinomycetota</taxon>
        <taxon>Actinomycetes</taxon>
        <taxon>Micrococcales</taxon>
        <taxon>Microbacteriaceae</taxon>
        <taxon>Gryllotalpicola</taxon>
    </lineage>
</organism>
<dbReference type="SUPFAM" id="SSF51905">
    <property type="entry name" value="FAD/NAD(P)-binding domain"/>
    <property type="match status" value="1"/>
</dbReference>
<feature type="domain" description="FAD dependent oxidoreductase" evidence="2">
    <location>
        <begin position="6"/>
        <end position="358"/>
    </location>
</feature>
<evidence type="ECO:0000256" key="1">
    <source>
        <dbReference type="ARBA" id="ARBA00023002"/>
    </source>
</evidence>
<dbReference type="PANTHER" id="PTHR13847">
    <property type="entry name" value="SARCOSINE DEHYDROGENASE-RELATED"/>
    <property type="match status" value="1"/>
</dbReference>
<name>A0ABP7ZTP5_9MICO</name>
<dbReference type="RefSeq" id="WP_344751938.1">
    <property type="nucleotide sequence ID" value="NZ_BAABBW010000001.1"/>
</dbReference>
<dbReference type="InterPro" id="IPR006076">
    <property type="entry name" value="FAD-dep_OxRdtase"/>
</dbReference>
<dbReference type="Gene3D" id="3.50.50.60">
    <property type="entry name" value="FAD/NAD(P)-binding domain"/>
    <property type="match status" value="1"/>
</dbReference>
<accession>A0ABP7ZTP5</accession>
<dbReference type="PANTHER" id="PTHR13847:SF287">
    <property type="entry name" value="FAD-DEPENDENT OXIDOREDUCTASE DOMAIN-CONTAINING PROTEIN 1"/>
    <property type="match status" value="1"/>
</dbReference>
<reference evidence="4" key="1">
    <citation type="journal article" date="2019" name="Int. J. Syst. Evol. Microbiol.">
        <title>The Global Catalogue of Microorganisms (GCM) 10K type strain sequencing project: providing services to taxonomists for standard genome sequencing and annotation.</title>
        <authorList>
            <consortium name="The Broad Institute Genomics Platform"/>
            <consortium name="The Broad Institute Genome Sequencing Center for Infectious Disease"/>
            <person name="Wu L."/>
            <person name="Ma J."/>
        </authorList>
    </citation>
    <scope>NUCLEOTIDE SEQUENCE [LARGE SCALE GENOMIC DNA]</scope>
    <source>
        <strain evidence="4">JCM 17591</strain>
    </source>
</reference>